<reference evidence="1 2" key="1">
    <citation type="journal article" date="2024" name="Nat. Commun.">
        <title>Phylogenomics reveals the evolutionary origins of lichenization in chlorophyte algae.</title>
        <authorList>
            <person name="Puginier C."/>
            <person name="Libourel C."/>
            <person name="Otte J."/>
            <person name="Skaloud P."/>
            <person name="Haon M."/>
            <person name="Grisel S."/>
            <person name="Petersen M."/>
            <person name="Berrin J.G."/>
            <person name="Delaux P.M."/>
            <person name="Dal Grande F."/>
            <person name="Keller J."/>
        </authorList>
    </citation>
    <scope>NUCLEOTIDE SEQUENCE [LARGE SCALE GENOMIC DNA]</scope>
    <source>
        <strain evidence="1 2">SAG 2523</strain>
    </source>
</reference>
<evidence type="ECO:0008006" key="3">
    <source>
        <dbReference type="Google" id="ProtNLM"/>
    </source>
</evidence>
<dbReference type="EMBL" id="JALJOV010000856">
    <property type="protein sequence ID" value="KAK9860330.1"/>
    <property type="molecule type" value="Genomic_DNA"/>
</dbReference>
<keyword evidence="2" id="KW-1185">Reference proteome</keyword>
<sequence length="69" mass="7999">MSILLSASQLARRVSSGSLAQHNRSVFLFAMRSTIQQSLYRWNVKYQESRATFASYRLVHQRGRSGRHN</sequence>
<gene>
    <name evidence="1" type="ORF">WJX84_009799</name>
</gene>
<protein>
    <recommendedName>
        <fullName evidence="3">Secreted protein</fullName>
    </recommendedName>
</protein>
<evidence type="ECO:0000313" key="1">
    <source>
        <dbReference type="EMBL" id="KAK9860330.1"/>
    </source>
</evidence>
<name>A0AAW1SWY6_9CHLO</name>
<accession>A0AAW1SWY6</accession>
<dbReference type="AlphaFoldDB" id="A0AAW1SWY6"/>
<proteinExistence type="predicted"/>
<evidence type="ECO:0000313" key="2">
    <source>
        <dbReference type="Proteomes" id="UP001485043"/>
    </source>
</evidence>
<comment type="caution">
    <text evidence="1">The sequence shown here is derived from an EMBL/GenBank/DDBJ whole genome shotgun (WGS) entry which is preliminary data.</text>
</comment>
<dbReference type="Proteomes" id="UP001485043">
    <property type="component" value="Unassembled WGS sequence"/>
</dbReference>
<organism evidence="1 2">
    <name type="scientific">Apatococcus fuscideae</name>
    <dbReference type="NCBI Taxonomy" id="2026836"/>
    <lineage>
        <taxon>Eukaryota</taxon>
        <taxon>Viridiplantae</taxon>
        <taxon>Chlorophyta</taxon>
        <taxon>core chlorophytes</taxon>
        <taxon>Trebouxiophyceae</taxon>
        <taxon>Chlorellales</taxon>
        <taxon>Chlorellaceae</taxon>
        <taxon>Apatococcus</taxon>
    </lineage>
</organism>